<dbReference type="SMART" id="SM00448">
    <property type="entry name" value="REC"/>
    <property type="match status" value="1"/>
</dbReference>
<dbReference type="PANTHER" id="PTHR44520">
    <property type="entry name" value="RESPONSE REGULATOR RCP1-RELATED"/>
    <property type="match status" value="1"/>
</dbReference>
<dbReference type="EMBL" id="QJHL01000001">
    <property type="protein sequence ID" value="PXY46783.1"/>
    <property type="molecule type" value="Genomic_DNA"/>
</dbReference>
<organism evidence="3 4">
    <name type="scientific">Flavobacterium hydrophilum</name>
    <dbReference type="NCBI Taxonomy" id="2211445"/>
    <lineage>
        <taxon>Bacteria</taxon>
        <taxon>Pseudomonadati</taxon>
        <taxon>Bacteroidota</taxon>
        <taxon>Flavobacteriia</taxon>
        <taxon>Flavobacteriales</taxon>
        <taxon>Flavobacteriaceae</taxon>
        <taxon>Flavobacterium</taxon>
    </lineage>
</organism>
<feature type="modified residue" description="4-aspartylphosphate" evidence="1">
    <location>
        <position position="68"/>
    </location>
</feature>
<gene>
    <name evidence="3" type="ORF">DMB68_06400</name>
</gene>
<dbReference type="Gene3D" id="3.40.50.2300">
    <property type="match status" value="1"/>
</dbReference>
<evidence type="ECO:0000313" key="4">
    <source>
        <dbReference type="Proteomes" id="UP000247681"/>
    </source>
</evidence>
<dbReference type="InterPro" id="IPR001789">
    <property type="entry name" value="Sig_transdc_resp-reg_receiver"/>
</dbReference>
<dbReference type="OrthoDB" id="7631574at2"/>
<protein>
    <submittedName>
        <fullName evidence="3">Two-component system response regulator</fullName>
    </submittedName>
</protein>
<evidence type="ECO:0000313" key="3">
    <source>
        <dbReference type="EMBL" id="PXY46783.1"/>
    </source>
</evidence>
<accession>A0A2V4C9G9</accession>
<reference evidence="3 4" key="1">
    <citation type="submission" date="2018-05" db="EMBL/GenBank/DDBJ databases">
        <title>Flavobacterium sp. strain IMCC34758, incomplete genome.</title>
        <authorList>
            <person name="Joung Y."/>
        </authorList>
    </citation>
    <scope>NUCLEOTIDE SEQUENCE [LARGE SCALE GENOMIC DNA]</scope>
    <source>
        <strain evidence="3 4">IMCC34758</strain>
    </source>
</reference>
<dbReference type="AlphaFoldDB" id="A0A2V4C9G9"/>
<name>A0A2V4C9G9_9FLAO</name>
<dbReference type="PROSITE" id="PS50110">
    <property type="entry name" value="RESPONSE_REGULATORY"/>
    <property type="match status" value="1"/>
</dbReference>
<sequence>MNYDDIEILFAEDSMEDAMLTIRALNKSGFTNKLLHVKDGAEALDFIYCRGIYSDRNPKSHPKLILLDLKMPKMSGIQVLEKVKSDDELKSIPVVILTSSQEDPDIEKCYSLGANSYIVKPVDSNNFFNSIKEIGMYWMILSQPAL</sequence>
<proteinExistence type="predicted"/>
<evidence type="ECO:0000259" key="2">
    <source>
        <dbReference type="PROSITE" id="PS50110"/>
    </source>
</evidence>
<dbReference type="CDD" id="cd17557">
    <property type="entry name" value="REC_Rcp-like"/>
    <property type="match status" value="1"/>
</dbReference>
<dbReference type="PANTHER" id="PTHR44520:SF1">
    <property type="entry name" value="TWO-COMPONENT SYSTEM REGULATORY PROTEIN"/>
    <property type="match status" value="1"/>
</dbReference>
<dbReference type="GO" id="GO:0000160">
    <property type="term" value="P:phosphorelay signal transduction system"/>
    <property type="evidence" value="ECO:0007669"/>
    <property type="project" value="InterPro"/>
</dbReference>
<dbReference type="Pfam" id="PF00072">
    <property type="entry name" value="Response_reg"/>
    <property type="match status" value="1"/>
</dbReference>
<keyword evidence="4" id="KW-1185">Reference proteome</keyword>
<feature type="domain" description="Response regulatory" evidence="2">
    <location>
        <begin position="7"/>
        <end position="135"/>
    </location>
</feature>
<evidence type="ECO:0000256" key="1">
    <source>
        <dbReference type="PROSITE-ProRule" id="PRU00169"/>
    </source>
</evidence>
<dbReference type="InterPro" id="IPR052893">
    <property type="entry name" value="TCS_response_regulator"/>
</dbReference>
<dbReference type="InterPro" id="IPR011006">
    <property type="entry name" value="CheY-like_superfamily"/>
</dbReference>
<comment type="caution">
    <text evidence="3">The sequence shown here is derived from an EMBL/GenBank/DDBJ whole genome shotgun (WGS) entry which is preliminary data.</text>
</comment>
<dbReference type="Proteomes" id="UP000247681">
    <property type="component" value="Unassembled WGS sequence"/>
</dbReference>
<dbReference type="SUPFAM" id="SSF52172">
    <property type="entry name" value="CheY-like"/>
    <property type="match status" value="1"/>
</dbReference>
<dbReference type="RefSeq" id="WP_110345789.1">
    <property type="nucleotide sequence ID" value="NZ_QJHL01000001.1"/>
</dbReference>
<keyword evidence="1" id="KW-0597">Phosphoprotein</keyword>